<sequence>MAMYWYQRCNRSDPRIGIYRGSDQNIPQYRVSGSDCFSDPIPIYQMIGISWGDPIRAVWELGIGIAQADPRFPRSCIVARPHYLGPGRSSFPTVYCYSNTPPHHPSSPTPSPTYSHHPITTPPHRSSASSPRLESDDRPPPSSLHPSIVGSDSDSNRDCPASPTRESLLKFPSLRFVCVESDDPPPLVASLFTRRRVGLGIDRTPPGLPHSPFPAPALRFVAGYLIWRPPTLVASPFKRWVVLGLERTPPGLRHLSFPACPPIRRCFAGRAAAAAAVVALGVVGSTWYPLPTTFFCFSRCARQLVRA</sequence>
<keyword evidence="2" id="KW-0472">Membrane</keyword>
<protein>
    <submittedName>
        <fullName evidence="3">Uncharacterized protein</fullName>
    </submittedName>
</protein>
<feature type="compositionally biased region" description="Pro residues" evidence="1">
    <location>
        <begin position="102"/>
        <end position="111"/>
    </location>
</feature>
<evidence type="ECO:0000256" key="2">
    <source>
        <dbReference type="SAM" id="Phobius"/>
    </source>
</evidence>
<keyword evidence="2" id="KW-0812">Transmembrane</keyword>
<evidence type="ECO:0000313" key="4">
    <source>
        <dbReference type="Proteomes" id="UP000324748"/>
    </source>
</evidence>
<evidence type="ECO:0000313" key="3">
    <source>
        <dbReference type="EMBL" id="KAA1084719.1"/>
    </source>
</evidence>
<dbReference type="AlphaFoldDB" id="A0A5B0NA93"/>
<feature type="transmembrane region" description="Helical" evidence="2">
    <location>
        <begin position="271"/>
        <end position="290"/>
    </location>
</feature>
<feature type="compositionally biased region" description="Low complexity" evidence="1">
    <location>
        <begin position="112"/>
        <end position="124"/>
    </location>
</feature>
<evidence type="ECO:0000256" key="1">
    <source>
        <dbReference type="SAM" id="MobiDB-lite"/>
    </source>
</evidence>
<organism evidence="3 4">
    <name type="scientific">Puccinia graminis f. sp. tritici</name>
    <dbReference type="NCBI Taxonomy" id="56615"/>
    <lineage>
        <taxon>Eukaryota</taxon>
        <taxon>Fungi</taxon>
        <taxon>Dikarya</taxon>
        <taxon>Basidiomycota</taxon>
        <taxon>Pucciniomycotina</taxon>
        <taxon>Pucciniomycetes</taxon>
        <taxon>Pucciniales</taxon>
        <taxon>Pucciniaceae</taxon>
        <taxon>Puccinia</taxon>
    </lineage>
</organism>
<proteinExistence type="predicted"/>
<dbReference type="EMBL" id="VSWC01000118">
    <property type="protein sequence ID" value="KAA1084719.1"/>
    <property type="molecule type" value="Genomic_DNA"/>
</dbReference>
<dbReference type="Proteomes" id="UP000324748">
    <property type="component" value="Unassembled WGS sequence"/>
</dbReference>
<name>A0A5B0NA93_PUCGR</name>
<feature type="region of interest" description="Disordered" evidence="1">
    <location>
        <begin position="101"/>
        <end position="164"/>
    </location>
</feature>
<keyword evidence="2" id="KW-1133">Transmembrane helix</keyword>
<reference evidence="3 4" key="1">
    <citation type="submission" date="2019-05" db="EMBL/GenBank/DDBJ databases">
        <title>Emergence of the Ug99 lineage of the wheat stem rust pathogen through somatic hybridization.</title>
        <authorList>
            <person name="Li F."/>
            <person name="Upadhyaya N.M."/>
            <person name="Sperschneider J."/>
            <person name="Matny O."/>
            <person name="Nguyen-Phuc H."/>
            <person name="Mago R."/>
            <person name="Raley C."/>
            <person name="Miller M.E."/>
            <person name="Silverstein K.A.T."/>
            <person name="Henningsen E."/>
            <person name="Hirsch C.D."/>
            <person name="Visser B."/>
            <person name="Pretorius Z.A."/>
            <person name="Steffenson B.J."/>
            <person name="Schwessinger B."/>
            <person name="Dodds P.N."/>
            <person name="Figueroa M."/>
        </authorList>
    </citation>
    <scope>NUCLEOTIDE SEQUENCE [LARGE SCALE GENOMIC DNA]</scope>
    <source>
        <strain evidence="3">21-0</strain>
    </source>
</reference>
<gene>
    <name evidence="3" type="ORF">PGT21_034754</name>
</gene>
<accession>A0A5B0NA93</accession>
<comment type="caution">
    <text evidence="3">The sequence shown here is derived from an EMBL/GenBank/DDBJ whole genome shotgun (WGS) entry which is preliminary data.</text>
</comment>
<keyword evidence="4" id="KW-1185">Reference proteome</keyword>